<evidence type="ECO:0000256" key="1">
    <source>
        <dbReference type="SAM" id="MobiDB-lite"/>
    </source>
</evidence>
<evidence type="ECO:0000313" key="4">
    <source>
        <dbReference type="Proteomes" id="UP000094020"/>
    </source>
</evidence>
<feature type="compositionally biased region" description="Low complexity" evidence="1">
    <location>
        <begin position="157"/>
        <end position="172"/>
    </location>
</feature>
<feature type="region of interest" description="Disordered" evidence="1">
    <location>
        <begin position="145"/>
        <end position="196"/>
    </location>
</feature>
<protein>
    <submittedName>
        <fullName evidence="2">Uncharacterized protein</fullName>
    </submittedName>
</protein>
<dbReference type="Proteomes" id="UP000094020">
    <property type="component" value="Chromosome 4"/>
</dbReference>
<dbReference type="OrthoDB" id="2564303at2759"/>
<gene>
    <name evidence="2" type="ORF">I206_01942</name>
    <name evidence="3" type="ORF">I206_103054</name>
</gene>
<reference evidence="3" key="2">
    <citation type="submission" date="2013-07" db="EMBL/GenBank/DDBJ databases">
        <authorList>
            <consortium name="The Broad Institute Genome Sequencing Platform"/>
            <person name="Cuomo C."/>
            <person name="Litvintseva A."/>
            <person name="Chen Y."/>
            <person name="Heitman J."/>
            <person name="Sun S."/>
            <person name="Springer D."/>
            <person name="Dromer F."/>
            <person name="Young S.K."/>
            <person name="Zeng Q."/>
            <person name="Gargeya S."/>
            <person name="Fitzgerald M."/>
            <person name="Abouelleil A."/>
            <person name="Alvarado L."/>
            <person name="Berlin A.M."/>
            <person name="Chapman S.B."/>
            <person name="Dewar J."/>
            <person name="Goldberg J."/>
            <person name="Griggs A."/>
            <person name="Gujja S."/>
            <person name="Hansen M."/>
            <person name="Howarth C."/>
            <person name="Imamovic A."/>
            <person name="Larimer J."/>
            <person name="McCowan C."/>
            <person name="Murphy C."/>
            <person name="Pearson M."/>
            <person name="Priest M."/>
            <person name="Roberts A."/>
            <person name="Saif S."/>
            <person name="Shea T."/>
            <person name="Sykes S."/>
            <person name="Wortman J."/>
            <person name="Nusbaum C."/>
            <person name="Birren B."/>
        </authorList>
    </citation>
    <scope>NUCLEOTIDE SEQUENCE</scope>
    <source>
        <strain evidence="3">CBS 10737</strain>
    </source>
</reference>
<dbReference type="KEGG" id="kpin:30170311"/>
<reference evidence="2" key="3">
    <citation type="submission" date="2016-07" db="EMBL/GenBank/DDBJ databases">
        <title>Evolution of pathogenesis and genome organization in the Tremellales.</title>
        <authorList>
            <person name="Cuomo C."/>
            <person name="Litvintseva A."/>
            <person name="Heitman J."/>
            <person name="Chen Y."/>
            <person name="Sun S."/>
            <person name="Springer D."/>
            <person name="Dromer F."/>
            <person name="Young S."/>
            <person name="Zeng Q."/>
            <person name="Chapman S."/>
            <person name="Gujja S."/>
            <person name="Saif S."/>
            <person name="Birren B."/>
        </authorList>
    </citation>
    <scope>NUCLEOTIDE SEQUENCE</scope>
    <source>
        <strain evidence="2">CBS 10737</strain>
    </source>
</reference>
<reference evidence="2" key="1">
    <citation type="submission" date="2013-07" db="EMBL/GenBank/DDBJ databases">
        <title>The Genome Sequence of Cryptococcus pinus CBS10737.</title>
        <authorList>
            <consortium name="The Broad Institute Genome Sequencing Platform"/>
            <person name="Cuomo C."/>
            <person name="Litvintseva A."/>
            <person name="Chen Y."/>
            <person name="Heitman J."/>
            <person name="Sun S."/>
            <person name="Springer D."/>
            <person name="Dromer F."/>
            <person name="Young S.K."/>
            <person name="Zeng Q."/>
            <person name="Gargeya S."/>
            <person name="Fitzgerald M."/>
            <person name="Abouelleil A."/>
            <person name="Alvarado L."/>
            <person name="Berlin A.M."/>
            <person name="Chapman S.B."/>
            <person name="Dewar J."/>
            <person name="Goldberg J."/>
            <person name="Griggs A."/>
            <person name="Gujja S."/>
            <person name="Hansen M."/>
            <person name="Howarth C."/>
            <person name="Imamovic A."/>
            <person name="Larimer J."/>
            <person name="McCowan C."/>
            <person name="Murphy C."/>
            <person name="Pearson M."/>
            <person name="Priest M."/>
            <person name="Roberts A."/>
            <person name="Saif S."/>
            <person name="Shea T."/>
            <person name="Sykes S."/>
            <person name="Wortman J."/>
            <person name="Nusbaum C."/>
            <person name="Birren B."/>
        </authorList>
    </citation>
    <scope>NUCLEOTIDE SEQUENCE [LARGE SCALE GENOMIC DNA]</scope>
    <source>
        <strain evidence="2">CBS 10737</strain>
    </source>
</reference>
<keyword evidence="4" id="KW-1185">Reference proteome</keyword>
<dbReference type="RefSeq" id="XP_019013868.1">
    <property type="nucleotide sequence ID" value="XM_019153707.1"/>
</dbReference>
<evidence type="ECO:0000313" key="3">
    <source>
        <dbReference type="EMBL" id="WWC69118.1"/>
    </source>
</evidence>
<feature type="compositionally biased region" description="Basic residues" evidence="1">
    <location>
        <begin position="173"/>
        <end position="183"/>
    </location>
</feature>
<reference evidence="3" key="4">
    <citation type="submission" date="2024-02" db="EMBL/GenBank/DDBJ databases">
        <title>Comparative genomics of Cryptococcus and Kwoniella reveals pathogenesis evolution and contrasting modes of karyotype evolution via chromosome fusion or intercentromeric recombination.</title>
        <authorList>
            <person name="Coelho M.A."/>
            <person name="David-Palma M."/>
            <person name="Shea T."/>
            <person name="Bowers K."/>
            <person name="McGinley-Smith S."/>
            <person name="Mohammad A.W."/>
            <person name="Gnirke A."/>
            <person name="Yurkov A.M."/>
            <person name="Nowrousian M."/>
            <person name="Sun S."/>
            <person name="Cuomo C.A."/>
            <person name="Heitman J."/>
        </authorList>
    </citation>
    <scope>NUCLEOTIDE SEQUENCE</scope>
    <source>
        <strain evidence="3">CBS 10737</strain>
    </source>
</reference>
<sequence length="209" mass="23622">MVDESERMLKRLDELIRKCDLSEQEITAFSSVKTFKMTREKLDDNCKCIYEPSKCILAWKELQRTRPPVDQLAEIEEEERMERLFREGKAKGMCGCCDCWPDDLSEEESMEWMTGRSSALMVNAYSTPRAFPNALIQHTKELLIGSPASSPSDISDKSGITSSSSKRSTNSVNKKKKGARGKRASGSGMTMAEKETLDFLRKTDSCHLN</sequence>
<dbReference type="AlphaFoldDB" id="A0A1B9IAR2"/>
<dbReference type="GeneID" id="30170311"/>
<evidence type="ECO:0000313" key="2">
    <source>
        <dbReference type="EMBL" id="OCF52649.1"/>
    </source>
</evidence>
<name>A0A1B9IAR2_9TREE</name>
<organism evidence="2">
    <name type="scientific">Kwoniella pini CBS 10737</name>
    <dbReference type="NCBI Taxonomy" id="1296096"/>
    <lineage>
        <taxon>Eukaryota</taxon>
        <taxon>Fungi</taxon>
        <taxon>Dikarya</taxon>
        <taxon>Basidiomycota</taxon>
        <taxon>Agaricomycotina</taxon>
        <taxon>Tremellomycetes</taxon>
        <taxon>Tremellales</taxon>
        <taxon>Cryptococcaceae</taxon>
        <taxon>Kwoniella</taxon>
    </lineage>
</organism>
<dbReference type="EMBL" id="CP144522">
    <property type="protein sequence ID" value="WWC69118.1"/>
    <property type="molecule type" value="Genomic_DNA"/>
</dbReference>
<dbReference type="EMBL" id="KI894008">
    <property type="protein sequence ID" value="OCF52649.1"/>
    <property type="molecule type" value="Genomic_DNA"/>
</dbReference>
<accession>A0A1B9IAR2</accession>
<proteinExistence type="predicted"/>